<dbReference type="Proteomes" id="UP000070544">
    <property type="component" value="Unassembled WGS sequence"/>
</dbReference>
<dbReference type="PROSITE" id="PS50172">
    <property type="entry name" value="BRCT"/>
    <property type="match status" value="1"/>
</dbReference>
<evidence type="ECO:0000313" key="12">
    <source>
        <dbReference type="Proteomes" id="UP000070544"/>
    </source>
</evidence>
<dbReference type="GO" id="GO:0006272">
    <property type="term" value="P:leading strand elongation"/>
    <property type="evidence" value="ECO:0007669"/>
    <property type="project" value="EnsemblFungi"/>
</dbReference>
<dbReference type="GO" id="GO:0003677">
    <property type="term" value="F:DNA binding"/>
    <property type="evidence" value="ECO:0007669"/>
    <property type="project" value="InterPro"/>
</dbReference>
<evidence type="ECO:0000256" key="4">
    <source>
        <dbReference type="ARBA" id="ARBA00022705"/>
    </source>
</evidence>
<feature type="domain" description="BRCT" evidence="10">
    <location>
        <begin position="14"/>
        <end position="89"/>
    </location>
</feature>
<evidence type="ECO:0000259" key="10">
    <source>
        <dbReference type="PROSITE" id="PS50172"/>
    </source>
</evidence>
<dbReference type="InterPro" id="IPR008921">
    <property type="entry name" value="DNA_pol3_clamp-load_cplx_C"/>
</dbReference>
<evidence type="ECO:0000256" key="7">
    <source>
        <dbReference type="ARBA" id="ARBA00023242"/>
    </source>
</evidence>
<comment type="similarity">
    <text evidence="2">Belongs to the activator 1 large subunit family.</text>
</comment>
<dbReference type="SUPFAM" id="SSF48019">
    <property type="entry name" value="post-AAA+ oligomerization domain-like"/>
    <property type="match status" value="1"/>
</dbReference>
<keyword evidence="5" id="KW-0547">Nucleotide-binding</keyword>
<reference evidence="11 12" key="1">
    <citation type="journal article" date="2015" name="Genome Biol. Evol.">
        <title>Phylogenomic analyses indicate that early fungi evolved digesting cell walls of algal ancestors of land plants.</title>
        <authorList>
            <person name="Chang Y."/>
            <person name="Wang S."/>
            <person name="Sekimoto S."/>
            <person name="Aerts A.L."/>
            <person name="Choi C."/>
            <person name="Clum A."/>
            <person name="LaButti K.M."/>
            <person name="Lindquist E.A."/>
            <person name="Yee Ngan C."/>
            <person name="Ohm R.A."/>
            <person name="Salamov A.A."/>
            <person name="Grigoriev I.V."/>
            <person name="Spatafora J.W."/>
            <person name="Berbee M.L."/>
        </authorList>
    </citation>
    <scope>NUCLEOTIDE SEQUENCE [LARGE SCALE GENOMIC DNA]</scope>
    <source>
        <strain evidence="11 12">JEL478</strain>
    </source>
</reference>
<keyword evidence="8" id="KW-0175">Coiled coil</keyword>
<dbReference type="SMART" id="SM00292">
    <property type="entry name" value="BRCT"/>
    <property type="match status" value="1"/>
</dbReference>
<dbReference type="Gene3D" id="3.40.50.10190">
    <property type="entry name" value="BRCT domain"/>
    <property type="match status" value="1"/>
</dbReference>
<dbReference type="SMART" id="SM00382">
    <property type="entry name" value="AAA"/>
    <property type="match status" value="1"/>
</dbReference>
<dbReference type="InterPro" id="IPR012178">
    <property type="entry name" value="RFC1"/>
</dbReference>
<dbReference type="Gene3D" id="1.20.272.10">
    <property type="match status" value="1"/>
</dbReference>
<evidence type="ECO:0000256" key="8">
    <source>
        <dbReference type="SAM" id="Coils"/>
    </source>
</evidence>
<dbReference type="GO" id="GO:0005524">
    <property type="term" value="F:ATP binding"/>
    <property type="evidence" value="ECO:0007669"/>
    <property type="project" value="UniProtKB-KW"/>
</dbReference>
<dbReference type="PIRSF" id="PIRSF036578">
    <property type="entry name" value="RFC1"/>
    <property type="match status" value="1"/>
</dbReference>
<dbReference type="Pfam" id="PF00004">
    <property type="entry name" value="AAA"/>
    <property type="match status" value="1"/>
</dbReference>
<evidence type="ECO:0000256" key="1">
    <source>
        <dbReference type="ARBA" id="ARBA00004123"/>
    </source>
</evidence>
<dbReference type="EMBL" id="KQ965746">
    <property type="protein sequence ID" value="KXS17538.1"/>
    <property type="molecule type" value="Genomic_DNA"/>
</dbReference>
<keyword evidence="7" id="KW-0539">Nucleus</keyword>
<feature type="coiled-coil region" evidence="8">
    <location>
        <begin position="333"/>
        <end position="360"/>
    </location>
</feature>
<evidence type="ECO:0000256" key="2">
    <source>
        <dbReference type="ARBA" id="ARBA00006116"/>
    </source>
</evidence>
<dbReference type="STRING" id="1344416.A0A139ALG1"/>
<feature type="non-terminal residue" evidence="11">
    <location>
        <position position="1"/>
    </location>
</feature>
<dbReference type="GO" id="GO:0006298">
    <property type="term" value="P:mismatch repair"/>
    <property type="evidence" value="ECO:0007669"/>
    <property type="project" value="EnsemblFungi"/>
</dbReference>
<dbReference type="InterPro" id="IPR003959">
    <property type="entry name" value="ATPase_AAA_core"/>
</dbReference>
<proteinExistence type="inferred from homology"/>
<dbReference type="FunFam" id="3.40.50.10190:FF:000001">
    <property type="entry name" value="Replication factor C subunit 1"/>
    <property type="match status" value="1"/>
</dbReference>
<dbReference type="GO" id="GO:0005634">
    <property type="term" value="C:nucleus"/>
    <property type="evidence" value="ECO:0007669"/>
    <property type="project" value="UniProtKB-SubCell"/>
</dbReference>
<protein>
    <recommendedName>
        <fullName evidence="3">Replication factor C subunit 1</fullName>
    </recommendedName>
</protein>
<feature type="region of interest" description="Disordered" evidence="9">
    <location>
        <begin position="614"/>
        <end position="706"/>
    </location>
</feature>
<dbReference type="GO" id="GO:0005663">
    <property type="term" value="C:DNA replication factor C complex"/>
    <property type="evidence" value="ECO:0007669"/>
    <property type="project" value="EnsemblFungi"/>
</dbReference>
<evidence type="ECO:0000256" key="9">
    <source>
        <dbReference type="SAM" id="MobiDB-lite"/>
    </source>
</evidence>
<dbReference type="FunFam" id="1.10.8.60:FF:000021">
    <property type="entry name" value="Replication factor C subunit 1"/>
    <property type="match status" value="1"/>
</dbReference>
<dbReference type="InterPro" id="IPR036420">
    <property type="entry name" value="BRCT_dom_sf"/>
</dbReference>
<evidence type="ECO:0000313" key="11">
    <source>
        <dbReference type="EMBL" id="KXS17538.1"/>
    </source>
</evidence>
<evidence type="ECO:0000256" key="3">
    <source>
        <dbReference type="ARBA" id="ARBA00020401"/>
    </source>
</evidence>
<name>A0A139ALG1_GONPJ</name>
<dbReference type="CDD" id="cd17752">
    <property type="entry name" value="BRCT_RFC1"/>
    <property type="match status" value="1"/>
</dbReference>
<keyword evidence="12" id="KW-1185">Reference proteome</keyword>
<dbReference type="GO" id="GO:0016887">
    <property type="term" value="F:ATP hydrolysis activity"/>
    <property type="evidence" value="ECO:0007669"/>
    <property type="project" value="InterPro"/>
</dbReference>
<gene>
    <name evidence="11" type="ORF">M427DRAFT_96947</name>
</gene>
<comment type="subcellular location">
    <subcellularLocation>
        <location evidence="1">Nucleus</location>
    </subcellularLocation>
</comment>
<dbReference type="CDD" id="cd18140">
    <property type="entry name" value="HLD_clamp_RFC"/>
    <property type="match status" value="1"/>
</dbReference>
<dbReference type="PANTHER" id="PTHR23389:SF6">
    <property type="entry name" value="REPLICATION FACTOR C SUBUNIT 1"/>
    <property type="match status" value="1"/>
</dbReference>
<dbReference type="OrthoDB" id="446168at2759"/>
<dbReference type="SUPFAM" id="SSF52113">
    <property type="entry name" value="BRCT domain"/>
    <property type="match status" value="1"/>
</dbReference>
<evidence type="ECO:0000256" key="5">
    <source>
        <dbReference type="ARBA" id="ARBA00022741"/>
    </source>
</evidence>
<dbReference type="Gene3D" id="1.10.8.60">
    <property type="match status" value="1"/>
</dbReference>
<dbReference type="GO" id="GO:0003689">
    <property type="term" value="F:DNA clamp loader activity"/>
    <property type="evidence" value="ECO:0007669"/>
    <property type="project" value="EnsemblFungi"/>
</dbReference>
<dbReference type="CDD" id="cd00009">
    <property type="entry name" value="AAA"/>
    <property type="match status" value="1"/>
</dbReference>
<dbReference type="Pfam" id="PF25361">
    <property type="entry name" value="AAA_lid_RFC1"/>
    <property type="match status" value="1"/>
</dbReference>
<sequence>SGPSALGSKDIPSGEENCLWGLTIVFTGELSSISREDAKDLVKRHGGKVTEAVSGRTSYLVTGQDPGEKKVEEARTKGVKVIDEDGLFELSKATGKKKESMPAQPKTQRLHGGQKSAPDASSVLWTDRWAPKKSEDIIGNKKGVDTLKAWLKNWETNRQAGFPGKTKDSISAYRAILISGPPGIGKTTCAHVVAKEEGFEPIEFNASDTRSKKSLQVTTSFDRVSEIIGSHVLSEYWHIGDSAGKASSLTAHGHTGAKQVLIMDEVDGMSGGDRGGSQELIQLIKKTKIPIICICNDRQDKKIRSLVNYCMDVKFTRPLPGTIAKRMLQICQAEGLQVQINTLEELAKLAQNDIRQVINQLSTYRLSSSKMSFDQGKAIGKSADRSSIVELSPFTLTANLLDYQKYVKSTLSEKIDYYFMNYDLLPLMIQENYVRATPQSAAGLAGARKDLKTIQMLSEAADCIIAGDLVSSAMRSMNNWGLMPVHAVLSCVCPSFCAAGNPPQPAFTSVLGNMSKSSKAYRQLKELQMHTRTHVSCDKLEFRDSYLPAFVPTLSKPLLDAGSEGIARVIQLLDEYWLTKDDWTSIMELHLGEDVTKSVTTSVKSQFTRTYNNASHPMPFLISAPTKGKGGKAESKPDIEDAIDNDETVSDDGGEGGEEDDDADGEEAPTEALKKDRYVVQKKSAKGTSSGAPRGRGGKARGAKAK</sequence>
<dbReference type="InterPro" id="IPR013725">
    <property type="entry name" value="DNA_replication_fac_RFC1_C"/>
</dbReference>
<keyword evidence="4" id="KW-0235">DNA replication</keyword>
<accession>A0A139ALG1</accession>
<dbReference type="GO" id="GO:0003682">
    <property type="term" value="F:chromatin binding"/>
    <property type="evidence" value="ECO:0007669"/>
    <property type="project" value="EnsemblFungi"/>
</dbReference>
<feature type="compositionally biased region" description="Acidic residues" evidence="9">
    <location>
        <begin position="640"/>
        <end position="669"/>
    </location>
</feature>
<dbReference type="Pfam" id="PF08519">
    <property type="entry name" value="RFC1"/>
    <property type="match status" value="1"/>
</dbReference>
<dbReference type="AlphaFoldDB" id="A0A139ALG1"/>
<dbReference type="GO" id="GO:0070914">
    <property type="term" value="P:UV-damage excision repair"/>
    <property type="evidence" value="ECO:0007669"/>
    <property type="project" value="EnsemblFungi"/>
</dbReference>
<keyword evidence="6" id="KW-0067">ATP-binding</keyword>
<evidence type="ECO:0000256" key="6">
    <source>
        <dbReference type="ARBA" id="ARBA00022840"/>
    </source>
</evidence>
<dbReference type="InterPro" id="IPR003593">
    <property type="entry name" value="AAA+_ATPase"/>
</dbReference>
<dbReference type="InterPro" id="IPR047854">
    <property type="entry name" value="RFC_lid"/>
</dbReference>
<dbReference type="OMA" id="LICNERN"/>
<dbReference type="Gene3D" id="3.40.50.300">
    <property type="entry name" value="P-loop containing nucleotide triphosphate hydrolases"/>
    <property type="match status" value="1"/>
</dbReference>
<dbReference type="InterPro" id="IPR027417">
    <property type="entry name" value="P-loop_NTPase"/>
</dbReference>
<dbReference type="Pfam" id="PF00533">
    <property type="entry name" value="BRCT"/>
    <property type="match status" value="1"/>
</dbReference>
<dbReference type="GO" id="GO:1902983">
    <property type="term" value="P:DNA strand elongation involved in mitotic DNA replication"/>
    <property type="evidence" value="ECO:0007669"/>
    <property type="project" value="EnsemblFungi"/>
</dbReference>
<dbReference type="FunFam" id="3.40.50.300:FF:000395">
    <property type="entry name" value="Replication factor C subunit 1"/>
    <property type="match status" value="1"/>
</dbReference>
<dbReference type="InterPro" id="IPR001357">
    <property type="entry name" value="BRCT_dom"/>
</dbReference>
<dbReference type="PANTHER" id="PTHR23389">
    <property type="entry name" value="CHROMOSOME TRANSMISSION FIDELITY FACTOR 18"/>
    <property type="match status" value="1"/>
</dbReference>
<feature type="region of interest" description="Disordered" evidence="9">
    <location>
        <begin position="92"/>
        <end position="122"/>
    </location>
</feature>
<dbReference type="SUPFAM" id="SSF52540">
    <property type="entry name" value="P-loop containing nucleoside triphosphate hydrolases"/>
    <property type="match status" value="1"/>
</dbReference>
<organism evidence="11 12">
    <name type="scientific">Gonapodya prolifera (strain JEL478)</name>
    <name type="common">Monoblepharis prolifera</name>
    <dbReference type="NCBI Taxonomy" id="1344416"/>
    <lineage>
        <taxon>Eukaryota</taxon>
        <taxon>Fungi</taxon>
        <taxon>Fungi incertae sedis</taxon>
        <taxon>Chytridiomycota</taxon>
        <taxon>Chytridiomycota incertae sedis</taxon>
        <taxon>Monoblepharidomycetes</taxon>
        <taxon>Monoblepharidales</taxon>
        <taxon>Gonapodyaceae</taxon>
        <taxon>Gonapodya</taxon>
    </lineage>
</organism>
<feature type="compositionally biased region" description="Basic residues" evidence="9">
    <location>
        <begin position="696"/>
        <end position="706"/>
    </location>
</feature>